<evidence type="ECO:0000256" key="1">
    <source>
        <dbReference type="SAM" id="Phobius"/>
    </source>
</evidence>
<feature type="transmembrane region" description="Helical" evidence="1">
    <location>
        <begin position="27"/>
        <end position="48"/>
    </location>
</feature>
<sequence length="104" mass="11292">MAVLADEAFWSTDGPRFDFTIKFEDTIFSLGLSGCLVIASVLSCFHFCKTPIYVRTTALLWTKLSVAVLLICTEIAFLGVKVTLSGRRTNVTLTAAAIDLLASL</sequence>
<reference evidence="2 3" key="1">
    <citation type="journal article" date="2016" name="Genome Biol. Evol.">
        <title>Divergent and convergent evolution of fungal pathogenicity.</title>
        <authorList>
            <person name="Shang Y."/>
            <person name="Xiao G."/>
            <person name="Zheng P."/>
            <person name="Cen K."/>
            <person name="Zhan S."/>
            <person name="Wang C."/>
        </authorList>
    </citation>
    <scope>NUCLEOTIDE SEQUENCE [LARGE SCALE GENOMIC DNA]</scope>
    <source>
        <strain evidence="2 3">RCEF 3172</strain>
    </source>
</reference>
<keyword evidence="3" id="KW-1185">Reference proteome</keyword>
<keyword evidence="1" id="KW-0812">Transmembrane</keyword>
<feature type="transmembrane region" description="Helical" evidence="1">
    <location>
        <begin position="60"/>
        <end position="80"/>
    </location>
</feature>
<name>A0A166Y484_9HYPO</name>
<dbReference type="Proteomes" id="UP000076863">
    <property type="component" value="Unassembled WGS sequence"/>
</dbReference>
<accession>A0A166Y484</accession>
<protein>
    <submittedName>
        <fullName evidence="2">Uncharacterized protein</fullName>
    </submittedName>
</protein>
<evidence type="ECO:0000313" key="3">
    <source>
        <dbReference type="Proteomes" id="UP000076863"/>
    </source>
</evidence>
<keyword evidence="1" id="KW-1133">Transmembrane helix</keyword>
<dbReference type="AlphaFoldDB" id="A0A166Y484"/>
<keyword evidence="1" id="KW-0472">Membrane</keyword>
<evidence type="ECO:0000313" key="2">
    <source>
        <dbReference type="EMBL" id="OAA36506.1"/>
    </source>
</evidence>
<proteinExistence type="predicted"/>
<organism evidence="2 3">
    <name type="scientific">Beauveria brongniartii RCEF 3172</name>
    <dbReference type="NCBI Taxonomy" id="1081107"/>
    <lineage>
        <taxon>Eukaryota</taxon>
        <taxon>Fungi</taxon>
        <taxon>Dikarya</taxon>
        <taxon>Ascomycota</taxon>
        <taxon>Pezizomycotina</taxon>
        <taxon>Sordariomycetes</taxon>
        <taxon>Hypocreomycetidae</taxon>
        <taxon>Hypocreales</taxon>
        <taxon>Cordycipitaceae</taxon>
        <taxon>Beauveria</taxon>
        <taxon>Beauveria brongniartii</taxon>
    </lineage>
</organism>
<gene>
    <name evidence="2" type="ORF">BBO_08088</name>
</gene>
<dbReference type="EMBL" id="AZHA01000035">
    <property type="protein sequence ID" value="OAA36506.1"/>
    <property type="molecule type" value="Genomic_DNA"/>
</dbReference>
<comment type="caution">
    <text evidence="2">The sequence shown here is derived from an EMBL/GenBank/DDBJ whole genome shotgun (WGS) entry which is preliminary data.</text>
</comment>